<evidence type="ECO:0000313" key="2">
    <source>
        <dbReference type="Proteomes" id="UP000216478"/>
    </source>
</evidence>
<sequence>MRFSPSRPPTGPMNAAEFGPGGLLSAIKDRISSLSSNVDIA</sequence>
<dbReference type="EMBL" id="NNRL01000160">
    <property type="protein sequence ID" value="OYR12196.1"/>
    <property type="molecule type" value="Genomic_DNA"/>
</dbReference>
<reference evidence="1 2" key="1">
    <citation type="submission" date="2017-07" db="EMBL/GenBank/DDBJ databases">
        <title>Phylogenetic study on the rhizospheric bacterium Ochrobactrum sp. A44.</title>
        <authorList>
            <person name="Krzyzanowska D.M."/>
            <person name="Ossowicki A."/>
            <person name="Rajewska M."/>
            <person name="Maciag T."/>
            <person name="Kaczynski Z."/>
            <person name="Czerwicka M."/>
            <person name="Jafra S."/>
        </authorList>
    </citation>
    <scope>NUCLEOTIDE SEQUENCE [LARGE SCALE GENOMIC DNA]</scope>
    <source>
        <strain evidence="1 2">OgA9a</strain>
    </source>
</reference>
<evidence type="ECO:0000313" key="1">
    <source>
        <dbReference type="EMBL" id="OYR12196.1"/>
    </source>
</evidence>
<name>A0A256FC03_9HYPH</name>
<proteinExistence type="predicted"/>
<comment type="caution">
    <text evidence="1">The sequence shown here is derived from an EMBL/GenBank/DDBJ whole genome shotgun (WGS) entry which is preliminary data.</text>
</comment>
<gene>
    <name evidence="1" type="ORF">CEV33_1364</name>
</gene>
<keyword evidence="2" id="KW-1185">Reference proteome</keyword>
<protein>
    <submittedName>
        <fullName evidence="1">Uncharacterized protein</fullName>
    </submittedName>
</protein>
<dbReference type="AlphaFoldDB" id="A0A256FC03"/>
<organism evidence="1 2">
    <name type="scientific">Brucella grignonensis</name>
    <dbReference type="NCBI Taxonomy" id="94627"/>
    <lineage>
        <taxon>Bacteria</taxon>
        <taxon>Pseudomonadati</taxon>
        <taxon>Pseudomonadota</taxon>
        <taxon>Alphaproteobacteria</taxon>
        <taxon>Hyphomicrobiales</taxon>
        <taxon>Brucellaceae</taxon>
        <taxon>Brucella/Ochrobactrum group</taxon>
        <taxon>Brucella</taxon>
    </lineage>
</organism>
<accession>A0A256FC03</accession>
<dbReference type="Proteomes" id="UP000216478">
    <property type="component" value="Unassembled WGS sequence"/>
</dbReference>